<sequence length="129" mass="15027">MLTIPSSSETSIVVREKLIEDERMHDVEIILENLFSREEATVKIIFACLYDVGAVNLVNQRVQNRTLNRFSKRIARMTKPAFQFFAVRWVKKNCPHLITEWLRSQVNFSPTKVVVPEQITDPEQIIDNP</sequence>
<accession>A0A8J7A8A5</accession>
<dbReference type="RefSeq" id="WP_193904422.1">
    <property type="nucleotide sequence ID" value="NZ_JADEXG010000001.1"/>
</dbReference>
<evidence type="ECO:0000313" key="2">
    <source>
        <dbReference type="Proteomes" id="UP000636505"/>
    </source>
</evidence>
<dbReference type="Proteomes" id="UP000636505">
    <property type="component" value="Unassembled WGS sequence"/>
</dbReference>
<keyword evidence="2" id="KW-1185">Reference proteome</keyword>
<dbReference type="AlphaFoldDB" id="A0A8J7A8A5"/>
<gene>
    <name evidence="1" type="ORF">IQ241_00335</name>
</gene>
<name>A0A8J7A8A5_9CYAN</name>
<evidence type="ECO:0000313" key="1">
    <source>
        <dbReference type="EMBL" id="MBE9075761.1"/>
    </source>
</evidence>
<protein>
    <submittedName>
        <fullName evidence="1">Uncharacterized protein</fullName>
    </submittedName>
</protein>
<organism evidence="1 2">
    <name type="scientific">Vasconcelosia minhoensis LEGE 07310</name>
    <dbReference type="NCBI Taxonomy" id="915328"/>
    <lineage>
        <taxon>Bacteria</taxon>
        <taxon>Bacillati</taxon>
        <taxon>Cyanobacteriota</taxon>
        <taxon>Cyanophyceae</taxon>
        <taxon>Nodosilineales</taxon>
        <taxon>Cymatolegaceae</taxon>
        <taxon>Vasconcelosia</taxon>
        <taxon>Vasconcelosia minhoensis</taxon>
    </lineage>
</organism>
<proteinExistence type="predicted"/>
<reference evidence="1" key="1">
    <citation type="submission" date="2020-10" db="EMBL/GenBank/DDBJ databases">
        <authorList>
            <person name="Castelo-Branco R."/>
            <person name="Eusebio N."/>
            <person name="Adriana R."/>
            <person name="Vieira A."/>
            <person name="Brugerolle De Fraissinette N."/>
            <person name="Rezende De Castro R."/>
            <person name="Schneider M.P."/>
            <person name="Vasconcelos V."/>
            <person name="Leao P.N."/>
        </authorList>
    </citation>
    <scope>NUCLEOTIDE SEQUENCE</scope>
    <source>
        <strain evidence="1">LEGE 07310</strain>
    </source>
</reference>
<dbReference type="EMBL" id="JADEXG010000001">
    <property type="protein sequence ID" value="MBE9075761.1"/>
    <property type="molecule type" value="Genomic_DNA"/>
</dbReference>
<comment type="caution">
    <text evidence="1">The sequence shown here is derived from an EMBL/GenBank/DDBJ whole genome shotgun (WGS) entry which is preliminary data.</text>
</comment>